<dbReference type="InterPro" id="IPR001296">
    <property type="entry name" value="Glyco_trans_1"/>
</dbReference>
<dbReference type="Gene3D" id="3.40.50.2000">
    <property type="entry name" value="Glycogen Phosphorylase B"/>
    <property type="match status" value="2"/>
</dbReference>
<dbReference type="PANTHER" id="PTHR12526:SF634">
    <property type="entry name" value="BLL3361 PROTEIN"/>
    <property type="match status" value="1"/>
</dbReference>
<dbReference type="SUPFAM" id="SSF53756">
    <property type="entry name" value="UDP-Glycosyltransferase/glycogen phosphorylase"/>
    <property type="match status" value="1"/>
</dbReference>
<dbReference type="GO" id="GO:0016757">
    <property type="term" value="F:glycosyltransferase activity"/>
    <property type="evidence" value="ECO:0007669"/>
    <property type="project" value="InterPro"/>
</dbReference>
<dbReference type="AlphaFoldDB" id="A0A381S342"/>
<proteinExistence type="predicted"/>
<protein>
    <recommendedName>
        <fullName evidence="1">Glycosyl transferase family 1 domain-containing protein</fullName>
    </recommendedName>
</protein>
<feature type="domain" description="Glycosyl transferase family 1" evidence="1">
    <location>
        <begin position="164"/>
        <end position="327"/>
    </location>
</feature>
<gene>
    <name evidence="2" type="ORF">METZ01_LOCUS50718</name>
</gene>
<evidence type="ECO:0000313" key="2">
    <source>
        <dbReference type="EMBL" id="SUZ97864.1"/>
    </source>
</evidence>
<reference evidence="2" key="1">
    <citation type="submission" date="2018-05" db="EMBL/GenBank/DDBJ databases">
        <authorList>
            <person name="Lanie J.A."/>
            <person name="Ng W.-L."/>
            <person name="Kazmierczak K.M."/>
            <person name="Andrzejewski T.M."/>
            <person name="Davidsen T.M."/>
            <person name="Wayne K.J."/>
            <person name="Tettelin H."/>
            <person name="Glass J.I."/>
            <person name="Rusch D."/>
            <person name="Podicherti R."/>
            <person name="Tsui H.-C.T."/>
            <person name="Winkler M.E."/>
        </authorList>
    </citation>
    <scope>NUCLEOTIDE SEQUENCE</scope>
</reference>
<sequence length="350" mass="40653">MYEKLSYGHDVTAINFSLQYPSILFPGKSQFDNNQKSDLNIERIINSINPISWHKAAKRIIELKPDIVIFKYWMPFFAPSFGSIIRLIKKKINIKSLVICDNIIPHESRFFDNRLTKYFFKYIDYFIVMSRSVENDLLYLFPDAKYIYTPHPLYDIFGKSINKEESRSHLKINESKLILFFGLIRPYKGLDLLIQAANVLKQKLTDFKVLAIGDCYENPEPYSNMIDEHKINDIFDLRFEFVPHNKVSLYFSAADIIVLPYKSATQSGIVPVAYHFNKPVIVTNVGGLGEIVQEGKTGYLVNPDSDEIANSIIKYYTNSDKINFKENIKVYNKNFSWDKFVEAIQSIIVK</sequence>
<accession>A0A381S342</accession>
<dbReference type="Pfam" id="PF00534">
    <property type="entry name" value="Glycos_transf_1"/>
    <property type="match status" value="1"/>
</dbReference>
<dbReference type="PANTHER" id="PTHR12526">
    <property type="entry name" value="GLYCOSYLTRANSFERASE"/>
    <property type="match status" value="1"/>
</dbReference>
<name>A0A381S342_9ZZZZ</name>
<evidence type="ECO:0000259" key="1">
    <source>
        <dbReference type="Pfam" id="PF00534"/>
    </source>
</evidence>
<organism evidence="2">
    <name type="scientific">marine metagenome</name>
    <dbReference type="NCBI Taxonomy" id="408172"/>
    <lineage>
        <taxon>unclassified sequences</taxon>
        <taxon>metagenomes</taxon>
        <taxon>ecological metagenomes</taxon>
    </lineage>
</organism>
<dbReference type="EMBL" id="UINC01002548">
    <property type="protein sequence ID" value="SUZ97864.1"/>
    <property type="molecule type" value="Genomic_DNA"/>
</dbReference>